<accession>A0A0K9PUZ5</accession>
<proteinExistence type="predicted"/>
<dbReference type="OMA" id="ESSEMFK"/>
<keyword evidence="3" id="KW-1185">Reference proteome</keyword>
<comment type="caution">
    <text evidence="2">The sequence shown here is derived from an EMBL/GenBank/DDBJ whole genome shotgun (WGS) entry which is preliminary data.</text>
</comment>
<dbReference type="EMBL" id="LFYR01000643">
    <property type="protein sequence ID" value="KMZ72072.1"/>
    <property type="molecule type" value="Genomic_DNA"/>
</dbReference>
<feature type="region of interest" description="Disordered" evidence="1">
    <location>
        <begin position="209"/>
        <end position="228"/>
    </location>
</feature>
<reference evidence="3" key="1">
    <citation type="journal article" date="2016" name="Nature">
        <title>The genome of the seagrass Zostera marina reveals angiosperm adaptation to the sea.</title>
        <authorList>
            <person name="Olsen J.L."/>
            <person name="Rouze P."/>
            <person name="Verhelst B."/>
            <person name="Lin Y.-C."/>
            <person name="Bayer T."/>
            <person name="Collen J."/>
            <person name="Dattolo E."/>
            <person name="De Paoli E."/>
            <person name="Dittami S."/>
            <person name="Maumus F."/>
            <person name="Michel G."/>
            <person name="Kersting A."/>
            <person name="Lauritano C."/>
            <person name="Lohaus R."/>
            <person name="Toepel M."/>
            <person name="Tonon T."/>
            <person name="Vanneste K."/>
            <person name="Amirebrahimi M."/>
            <person name="Brakel J."/>
            <person name="Bostroem C."/>
            <person name="Chovatia M."/>
            <person name="Grimwood J."/>
            <person name="Jenkins J.W."/>
            <person name="Jueterbock A."/>
            <person name="Mraz A."/>
            <person name="Stam W.T."/>
            <person name="Tice H."/>
            <person name="Bornberg-Bauer E."/>
            <person name="Green P.J."/>
            <person name="Pearson G.A."/>
            <person name="Procaccini G."/>
            <person name="Duarte C.M."/>
            <person name="Schmutz J."/>
            <person name="Reusch T.B.H."/>
            <person name="Van de Peer Y."/>
        </authorList>
    </citation>
    <scope>NUCLEOTIDE SEQUENCE [LARGE SCALE GENOMIC DNA]</scope>
    <source>
        <strain evidence="3">cv. Finnish</strain>
    </source>
</reference>
<protein>
    <submittedName>
        <fullName evidence="2">Uncharacterized protein</fullName>
    </submittedName>
</protein>
<dbReference type="AlphaFoldDB" id="A0A0K9PUZ5"/>
<evidence type="ECO:0000313" key="2">
    <source>
        <dbReference type="EMBL" id="KMZ72072.1"/>
    </source>
</evidence>
<organism evidence="2 3">
    <name type="scientific">Zostera marina</name>
    <name type="common">Eelgrass</name>
    <dbReference type="NCBI Taxonomy" id="29655"/>
    <lineage>
        <taxon>Eukaryota</taxon>
        <taxon>Viridiplantae</taxon>
        <taxon>Streptophyta</taxon>
        <taxon>Embryophyta</taxon>
        <taxon>Tracheophyta</taxon>
        <taxon>Spermatophyta</taxon>
        <taxon>Magnoliopsida</taxon>
        <taxon>Liliopsida</taxon>
        <taxon>Zosteraceae</taxon>
        <taxon>Zostera</taxon>
    </lineage>
</organism>
<dbReference type="OrthoDB" id="1919921at2759"/>
<dbReference type="Proteomes" id="UP000036987">
    <property type="component" value="Unassembled WGS sequence"/>
</dbReference>
<dbReference type="PANTHER" id="PTHR36765">
    <property type="entry name" value="EXPRESSED PROTEIN"/>
    <property type="match status" value="1"/>
</dbReference>
<evidence type="ECO:0000313" key="3">
    <source>
        <dbReference type="Proteomes" id="UP000036987"/>
    </source>
</evidence>
<feature type="region of interest" description="Disordered" evidence="1">
    <location>
        <begin position="1"/>
        <end position="20"/>
    </location>
</feature>
<feature type="compositionally biased region" description="Basic residues" evidence="1">
    <location>
        <begin position="218"/>
        <end position="228"/>
    </location>
</feature>
<gene>
    <name evidence="2" type="ORF">ZOSMA_16G00360</name>
</gene>
<sequence length="228" mass="25783">MVGDCSSSGEDEDGGTEWKKRIQSAASAGDYIVSAPQRSSLDKSSQIISGLGQDADNNNAGLKLYQIKARKFLDEMLEKSLVFVQILDDHLDEISQTTDLGVRLFHKAPLGIIFDPIDINPRPKKRPQLIPREEINEKSKKFKQIIRHSAVDGVDIMTFAKNAMLQSLARYEAKDIAAKKATKKEEERILELKKVRGEKWLPSIAREMKKNQSYQSSIKRRRGEKNVD</sequence>
<dbReference type="PANTHER" id="PTHR36765:SF1">
    <property type="entry name" value="EXPRESSED PROTEIN"/>
    <property type="match status" value="1"/>
</dbReference>
<evidence type="ECO:0000256" key="1">
    <source>
        <dbReference type="SAM" id="MobiDB-lite"/>
    </source>
</evidence>
<name>A0A0K9PUZ5_ZOSMR</name>